<protein>
    <recommendedName>
        <fullName evidence="5">DUF4890 domain-containing protein</fullName>
    </recommendedName>
</protein>
<dbReference type="PATRIC" id="fig|1137281.3.peg.34"/>
<feature type="compositionally biased region" description="Basic and acidic residues" evidence="1">
    <location>
        <begin position="119"/>
        <end position="131"/>
    </location>
</feature>
<keyword evidence="2" id="KW-0732">Signal</keyword>
<organism evidence="3 4">
    <name type="scientific">Xanthomarina gelatinilytica</name>
    <dbReference type="NCBI Taxonomy" id="1137281"/>
    <lineage>
        <taxon>Bacteria</taxon>
        <taxon>Pseudomonadati</taxon>
        <taxon>Bacteroidota</taxon>
        <taxon>Flavobacteriia</taxon>
        <taxon>Flavobacteriales</taxon>
        <taxon>Flavobacteriaceae</taxon>
        <taxon>Xanthomarina</taxon>
    </lineage>
</organism>
<feature type="chain" id="PRO_5004081377" description="DUF4890 domain-containing protein" evidence="2">
    <location>
        <begin position="19"/>
        <end position="153"/>
    </location>
</feature>
<evidence type="ECO:0000256" key="1">
    <source>
        <dbReference type="SAM" id="MobiDB-lite"/>
    </source>
</evidence>
<sequence length="153" mass="18394">MKAIAFITLVFIASLTQAQEKMLSKQNMQDYTPEEIAQLQTKQLTLDLDLDESQQKQVEQLHLENAKARKEKQELRRNENKGKASKKEWTKEEKLQMKNDMLDKQIEMKKKMKEILNEDQYAKWEKMSKEKKEHRKKRMHNKKKASMNEQKNN</sequence>
<dbReference type="OrthoDB" id="956918at2"/>
<feature type="region of interest" description="Disordered" evidence="1">
    <location>
        <begin position="119"/>
        <end position="153"/>
    </location>
</feature>
<dbReference type="AlphaFoldDB" id="M7MNB2"/>
<dbReference type="EMBL" id="ANLA01000002">
    <property type="protein sequence ID" value="EMQ96551.1"/>
    <property type="molecule type" value="Genomic_DNA"/>
</dbReference>
<dbReference type="Proteomes" id="UP000012024">
    <property type="component" value="Unassembled WGS sequence"/>
</dbReference>
<dbReference type="eggNOG" id="ENOG5032Y0C">
    <property type="taxonomic scope" value="Bacteria"/>
</dbReference>
<evidence type="ECO:0000256" key="2">
    <source>
        <dbReference type="SAM" id="SignalP"/>
    </source>
</evidence>
<comment type="caution">
    <text evidence="3">The sequence shown here is derived from an EMBL/GenBank/DDBJ whole genome shotgun (WGS) entry which is preliminary data.</text>
</comment>
<reference evidence="3 4" key="1">
    <citation type="submission" date="2012-12" db="EMBL/GenBank/DDBJ databases">
        <title>Genome assembly of Formosa sp. AK20.</title>
        <authorList>
            <person name="Kumar R."/>
            <person name="Khatri I."/>
            <person name="Vaidya B."/>
            <person name="Subramanian S."/>
            <person name="Pinnaka A."/>
        </authorList>
    </citation>
    <scope>NUCLEOTIDE SEQUENCE [LARGE SCALE GENOMIC DNA]</scope>
    <source>
        <strain evidence="3 4">AK20</strain>
    </source>
</reference>
<accession>M7MNB2</accession>
<proteinExistence type="predicted"/>
<dbReference type="RefSeq" id="WP_007646481.1">
    <property type="nucleotide sequence ID" value="NZ_ANLA01000002.1"/>
</dbReference>
<dbReference type="GeneID" id="98639989"/>
<evidence type="ECO:0000313" key="4">
    <source>
        <dbReference type="Proteomes" id="UP000012024"/>
    </source>
</evidence>
<feature type="signal peptide" evidence="2">
    <location>
        <begin position="1"/>
        <end position="18"/>
    </location>
</feature>
<feature type="region of interest" description="Disordered" evidence="1">
    <location>
        <begin position="66"/>
        <end position="96"/>
    </location>
</feature>
<keyword evidence="4" id="KW-1185">Reference proteome</keyword>
<gene>
    <name evidence="3" type="ORF">D778_01033</name>
</gene>
<evidence type="ECO:0000313" key="3">
    <source>
        <dbReference type="EMBL" id="EMQ96551.1"/>
    </source>
</evidence>
<feature type="compositionally biased region" description="Basic residues" evidence="1">
    <location>
        <begin position="132"/>
        <end position="145"/>
    </location>
</feature>
<name>M7MNB2_9FLAO</name>
<evidence type="ECO:0008006" key="5">
    <source>
        <dbReference type="Google" id="ProtNLM"/>
    </source>
</evidence>